<gene>
    <name evidence="5" type="primary">Aste57867_2383</name>
    <name evidence="4" type="ORF">As57867_002377</name>
    <name evidence="5" type="ORF">ASTE57867_2383</name>
</gene>
<dbReference type="PANTHER" id="PTHR24113:SF12">
    <property type="entry name" value="RAN GTPASE-ACTIVATING PROTEIN 1"/>
    <property type="match status" value="1"/>
</dbReference>
<sequence length="369" mass="41502">MSHIKWSASYPTPSSKPFEVTHLEEWYQAWAQLPIASIQASNYNSTGVNLPPAADPFLFAALPHCRHLTSLSFHHCLCPSAVFEFAASSTHLVDLRVSGYFWKTILTATNLTHATKWLTSAPVQRICFRNFYVDPTVPHSVRNKFFTALFGCPTLIFFEGYALDIPEFELLPDTVMYMHTLRFIYCTIPPAAFQSMARALRQSTKVNMVCLLKLNEKEPDGIDFAAIFDSAWVEFLDAVGHSGVKELKVMNCCLGDSHWLQLGPILQKTKLQKLTLYDNGITDKGAAFIAQAIQSNDSLSEVILTKNRLTFDGVIALVIASTQRHVAALTELCVSLQYDSDRHVLRNFDEAKMAELCETARERGMRLRL</sequence>
<dbReference type="Pfam" id="PF13516">
    <property type="entry name" value="LRR_6"/>
    <property type="match status" value="1"/>
</dbReference>
<reference evidence="5 6" key="1">
    <citation type="submission" date="2019-03" db="EMBL/GenBank/DDBJ databases">
        <authorList>
            <person name="Gaulin E."/>
            <person name="Dumas B."/>
        </authorList>
    </citation>
    <scope>NUCLEOTIDE SEQUENCE [LARGE SCALE GENOMIC DNA]</scope>
    <source>
        <strain evidence="5">CBS 568.67</strain>
    </source>
</reference>
<evidence type="ECO:0000256" key="3">
    <source>
        <dbReference type="ARBA" id="ARBA00022737"/>
    </source>
</evidence>
<dbReference type="GO" id="GO:0005829">
    <property type="term" value="C:cytosol"/>
    <property type="evidence" value="ECO:0007669"/>
    <property type="project" value="TreeGrafter"/>
</dbReference>
<accession>A0A485KBQ8</accession>
<dbReference type="Proteomes" id="UP000332933">
    <property type="component" value="Unassembled WGS sequence"/>
</dbReference>
<dbReference type="EMBL" id="VJMH01000271">
    <property type="protein sequence ID" value="KAF0717291.1"/>
    <property type="molecule type" value="Genomic_DNA"/>
</dbReference>
<dbReference type="SMART" id="SM00368">
    <property type="entry name" value="LRR_RI"/>
    <property type="match status" value="1"/>
</dbReference>
<evidence type="ECO:0000256" key="2">
    <source>
        <dbReference type="ARBA" id="ARBA00022614"/>
    </source>
</evidence>
<evidence type="ECO:0000256" key="1">
    <source>
        <dbReference type="ARBA" id="ARBA00022468"/>
    </source>
</evidence>
<proteinExistence type="predicted"/>
<dbReference type="InterPro" id="IPR032675">
    <property type="entry name" value="LRR_dom_sf"/>
</dbReference>
<dbReference type="GO" id="GO:0048471">
    <property type="term" value="C:perinuclear region of cytoplasm"/>
    <property type="evidence" value="ECO:0007669"/>
    <property type="project" value="TreeGrafter"/>
</dbReference>
<dbReference type="GO" id="GO:0031267">
    <property type="term" value="F:small GTPase binding"/>
    <property type="evidence" value="ECO:0007669"/>
    <property type="project" value="TreeGrafter"/>
</dbReference>
<reference evidence="4" key="2">
    <citation type="submission" date="2019-06" db="EMBL/GenBank/DDBJ databases">
        <title>Genomics analysis of Aphanomyces spp. identifies a new class of oomycete effector associated with host adaptation.</title>
        <authorList>
            <person name="Gaulin E."/>
        </authorList>
    </citation>
    <scope>NUCLEOTIDE SEQUENCE</scope>
    <source>
        <strain evidence="4">CBS 578.67</strain>
    </source>
</reference>
<dbReference type="InterPro" id="IPR001611">
    <property type="entry name" value="Leu-rich_rpt"/>
</dbReference>
<keyword evidence="2" id="KW-0433">Leucine-rich repeat</keyword>
<dbReference type="Gene3D" id="3.80.10.10">
    <property type="entry name" value="Ribonuclease Inhibitor"/>
    <property type="match status" value="1"/>
</dbReference>
<dbReference type="InterPro" id="IPR027038">
    <property type="entry name" value="RanGap"/>
</dbReference>
<evidence type="ECO:0000313" key="6">
    <source>
        <dbReference type="Proteomes" id="UP000332933"/>
    </source>
</evidence>
<protein>
    <submittedName>
        <fullName evidence="5">Aste57867_2383 protein</fullName>
    </submittedName>
</protein>
<evidence type="ECO:0000313" key="5">
    <source>
        <dbReference type="EMBL" id="VFT79584.1"/>
    </source>
</evidence>
<name>A0A485KBQ8_9STRA</name>
<dbReference type="AlphaFoldDB" id="A0A485KBQ8"/>
<keyword evidence="6" id="KW-1185">Reference proteome</keyword>
<dbReference type="OrthoDB" id="62717at2759"/>
<keyword evidence="1" id="KW-0343">GTPase activation</keyword>
<dbReference type="PANTHER" id="PTHR24113">
    <property type="entry name" value="RAN GTPASE-ACTIVATING PROTEIN 1"/>
    <property type="match status" value="1"/>
</dbReference>
<evidence type="ECO:0000313" key="4">
    <source>
        <dbReference type="EMBL" id="KAF0717291.1"/>
    </source>
</evidence>
<dbReference type="EMBL" id="CAADRA010000271">
    <property type="protein sequence ID" value="VFT79584.1"/>
    <property type="molecule type" value="Genomic_DNA"/>
</dbReference>
<dbReference type="GO" id="GO:0005096">
    <property type="term" value="F:GTPase activator activity"/>
    <property type="evidence" value="ECO:0007669"/>
    <property type="project" value="UniProtKB-KW"/>
</dbReference>
<dbReference type="SUPFAM" id="SSF52047">
    <property type="entry name" value="RNI-like"/>
    <property type="match status" value="1"/>
</dbReference>
<dbReference type="GO" id="GO:0005634">
    <property type="term" value="C:nucleus"/>
    <property type="evidence" value="ECO:0007669"/>
    <property type="project" value="TreeGrafter"/>
</dbReference>
<keyword evidence="3" id="KW-0677">Repeat</keyword>
<organism evidence="5 6">
    <name type="scientific">Aphanomyces stellatus</name>
    <dbReference type="NCBI Taxonomy" id="120398"/>
    <lineage>
        <taxon>Eukaryota</taxon>
        <taxon>Sar</taxon>
        <taxon>Stramenopiles</taxon>
        <taxon>Oomycota</taxon>
        <taxon>Saprolegniomycetes</taxon>
        <taxon>Saprolegniales</taxon>
        <taxon>Verrucalvaceae</taxon>
        <taxon>Aphanomyces</taxon>
    </lineage>
</organism>
<dbReference type="GO" id="GO:0006913">
    <property type="term" value="P:nucleocytoplasmic transport"/>
    <property type="evidence" value="ECO:0007669"/>
    <property type="project" value="TreeGrafter"/>
</dbReference>